<dbReference type="InterPro" id="IPR013120">
    <property type="entry name" value="FAR_NAD-bd"/>
</dbReference>
<dbReference type="EC" id="1.2.1.84" evidence="1"/>
<dbReference type="SUPFAM" id="SSF51735">
    <property type="entry name" value="NAD(P)-binding Rossmann-fold domains"/>
    <property type="match status" value="1"/>
</dbReference>
<gene>
    <name evidence="3" type="ORF">RCOM_1258060</name>
</gene>
<dbReference type="EMBL" id="EQ975214">
    <property type="protein sequence ID" value="EEF27702.1"/>
    <property type="molecule type" value="Genomic_DNA"/>
</dbReference>
<reference evidence="4" key="1">
    <citation type="journal article" date="2010" name="Nat. Biotechnol.">
        <title>Draft genome sequence of the oilseed species Ricinus communis.</title>
        <authorList>
            <person name="Chan A.P."/>
            <person name="Crabtree J."/>
            <person name="Zhao Q."/>
            <person name="Lorenzi H."/>
            <person name="Orvis J."/>
            <person name="Puiu D."/>
            <person name="Melake-Berhan A."/>
            <person name="Jones K.M."/>
            <person name="Redman J."/>
            <person name="Chen G."/>
            <person name="Cahoon E.B."/>
            <person name="Gedil M."/>
            <person name="Stanke M."/>
            <person name="Haas B.J."/>
            <person name="Wortman J.R."/>
            <person name="Fraser-Liggett C.M."/>
            <person name="Ravel J."/>
            <person name="Rabinowicz P.D."/>
        </authorList>
    </citation>
    <scope>NUCLEOTIDE SEQUENCE [LARGE SCALE GENOMIC DNA]</scope>
    <source>
        <strain evidence="4">cv. Hale</strain>
    </source>
</reference>
<keyword evidence="1" id="KW-0444">Lipid biosynthesis</keyword>
<feature type="domain" description="Thioester reductase (TE)" evidence="2">
    <location>
        <begin position="103"/>
        <end position="284"/>
    </location>
</feature>
<dbReference type="Proteomes" id="UP000008311">
    <property type="component" value="Unassembled WGS sequence"/>
</dbReference>
<comment type="catalytic activity">
    <reaction evidence="1">
        <text>a long-chain fatty acyl-CoA + 2 NADPH + 2 H(+) = a long-chain primary fatty alcohol + 2 NADP(+) + CoA</text>
        <dbReference type="Rhea" id="RHEA:52716"/>
        <dbReference type="ChEBI" id="CHEBI:15378"/>
        <dbReference type="ChEBI" id="CHEBI:57287"/>
        <dbReference type="ChEBI" id="CHEBI:57783"/>
        <dbReference type="ChEBI" id="CHEBI:58349"/>
        <dbReference type="ChEBI" id="CHEBI:77396"/>
        <dbReference type="ChEBI" id="CHEBI:83139"/>
        <dbReference type="EC" id="1.2.1.84"/>
    </reaction>
</comment>
<dbReference type="PANTHER" id="PTHR11011:SF45">
    <property type="entry name" value="FATTY ACYL-COA REDUCTASE CG8306-RELATED"/>
    <property type="match status" value="1"/>
</dbReference>
<dbReference type="AlphaFoldDB" id="B9T8W2"/>
<dbReference type="GO" id="GO:0035336">
    <property type="term" value="P:long-chain fatty-acyl-CoA metabolic process"/>
    <property type="evidence" value="ECO:0000318"/>
    <property type="project" value="GO_Central"/>
</dbReference>
<comment type="function">
    <text evidence="1">Catalyzes the reduction of fatty acyl-CoA to fatty alcohols.</text>
</comment>
<dbReference type="STRING" id="3988.B9T8W2"/>
<organism evidence="3 4">
    <name type="scientific">Ricinus communis</name>
    <name type="common">Castor bean</name>
    <dbReference type="NCBI Taxonomy" id="3988"/>
    <lineage>
        <taxon>Eukaryota</taxon>
        <taxon>Viridiplantae</taxon>
        <taxon>Streptophyta</taxon>
        <taxon>Embryophyta</taxon>
        <taxon>Tracheophyta</taxon>
        <taxon>Spermatophyta</taxon>
        <taxon>Magnoliopsida</taxon>
        <taxon>eudicotyledons</taxon>
        <taxon>Gunneridae</taxon>
        <taxon>Pentapetalae</taxon>
        <taxon>rosids</taxon>
        <taxon>fabids</taxon>
        <taxon>Malpighiales</taxon>
        <taxon>Euphorbiaceae</taxon>
        <taxon>Acalyphoideae</taxon>
        <taxon>Acalypheae</taxon>
        <taxon>Ricinus</taxon>
    </lineage>
</organism>
<dbReference type="InterPro" id="IPR026055">
    <property type="entry name" value="FAR"/>
</dbReference>
<dbReference type="GO" id="GO:0080019">
    <property type="term" value="F:alcohol-forming very long-chain fatty acyl-CoA reductase activity"/>
    <property type="evidence" value="ECO:0000318"/>
    <property type="project" value="GO_Central"/>
</dbReference>
<accession>B9T8W2</accession>
<keyword evidence="1" id="KW-0521">NADP</keyword>
<comment type="similarity">
    <text evidence="1">Belongs to the fatty acyl-CoA reductase family.</text>
</comment>
<sequence length="285" mass="32419">MVVNATLAAAAKHGMSREPAINVYQVSSSVVNPLTWQEMATLSCEHFKCNPILDSKGNPISVAAPMKLYTLMEEFSTHLERDMAQQRELMAMKFLNSKKPEIYAEKWMELIRQLATIYKPYSFYKGRYDVSIDTNTRGTSHLMNFAKYCKNLSLFLQISTAYVNGPRKGIIMEKKFSMGDTITGEKFNSENLSTSLPILNVEKEIQLAFDAIDTFQDNSLTQNLKKLGLERAEKYGWHDTYAFTKAMGEMVIDSMRGEVPVVIIRPSIIESTYKEPFSGWIQGNR</sequence>
<evidence type="ECO:0000256" key="1">
    <source>
        <dbReference type="RuleBase" id="RU363097"/>
    </source>
</evidence>
<name>B9T8W2_RICCO</name>
<dbReference type="InterPro" id="IPR036291">
    <property type="entry name" value="NAD(P)-bd_dom_sf"/>
</dbReference>
<evidence type="ECO:0000313" key="3">
    <source>
        <dbReference type="EMBL" id="EEF27702.1"/>
    </source>
</evidence>
<dbReference type="GO" id="GO:0010345">
    <property type="term" value="P:suberin biosynthetic process"/>
    <property type="evidence" value="ECO:0000318"/>
    <property type="project" value="GO_Central"/>
</dbReference>
<protein>
    <recommendedName>
        <fullName evidence="1">Fatty acyl-CoA reductase</fullName>
        <ecNumber evidence="1">1.2.1.84</ecNumber>
    </recommendedName>
</protein>
<proteinExistence type="inferred from homology"/>
<dbReference type="InParanoid" id="B9T8W2"/>
<evidence type="ECO:0000313" key="4">
    <source>
        <dbReference type="Proteomes" id="UP000008311"/>
    </source>
</evidence>
<keyword evidence="4" id="KW-1185">Reference proteome</keyword>
<dbReference type="eggNOG" id="KOG1221">
    <property type="taxonomic scope" value="Eukaryota"/>
</dbReference>
<keyword evidence="1" id="KW-0560">Oxidoreductase</keyword>
<dbReference type="GO" id="GO:0102965">
    <property type="term" value="F:alcohol-forming long-chain fatty acyl-CoA reductase activity"/>
    <property type="evidence" value="ECO:0007669"/>
    <property type="project" value="UniProtKB-EC"/>
</dbReference>
<dbReference type="Gene3D" id="3.40.50.720">
    <property type="entry name" value="NAD(P)-binding Rossmann-like Domain"/>
    <property type="match status" value="1"/>
</dbReference>
<dbReference type="PANTHER" id="PTHR11011">
    <property type="entry name" value="MALE STERILITY PROTEIN 2-RELATED"/>
    <property type="match status" value="1"/>
</dbReference>
<keyword evidence="1" id="KW-0443">Lipid metabolism</keyword>
<evidence type="ECO:0000259" key="2">
    <source>
        <dbReference type="Pfam" id="PF07993"/>
    </source>
</evidence>
<dbReference type="Pfam" id="PF07993">
    <property type="entry name" value="NAD_binding_4"/>
    <property type="match status" value="1"/>
</dbReference>